<dbReference type="PANTHER" id="PTHR10183:SF379">
    <property type="entry name" value="CALPAIN-5"/>
    <property type="match status" value="1"/>
</dbReference>
<evidence type="ECO:0000313" key="8">
    <source>
        <dbReference type="Proteomes" id="UP000054773"/>
    </source>
</evidence>
<comment type="caution">
    <text evidence="7">The sequence shown here is derived from an EMBL/GenBank/DDBJ whole genome shotgun (WGS) entry which is preliminary data.</text>
</comment>
<organism evidence="7 8">
    <name type="scientific">Legionella erythra</name>
    <dbReference type="NCBI Taxonomy" id="448"/>
    <lineage>
        <taxon>Bacteria</taxon>
        <taxon>Pseudomonadati</taxon>
        <taxon>Pseudomonadota</taxon>
        <taxon>Gammaproteobacteria</taxon>
        <taxon>Legionellales</taxon>
        <taxon>Legionellaceae</taxon>
        <taxon>Legionella</taxon>
    </lineage>
</organism>
<keyword evidence="4 5" id="KW-0788">Thiol protease</keyword>
<dbReference type="PANTHER" id="PTHR10183">
    <property type="entry name" value="CALPAIN"/>
    <property type="match status" value="1"/>
</dbReference>
<dbReference type="Pfam" id="PF00648">
    <property type="entry name" value="Peptidase_C2"/>
    <property type="match status" value="2"/>
</dbReference>
<protein>
    <submittedName>
        <fullName evidence="7">Coiled-coil protein</fullName>
    </submittedName>
</protein>
<dbReference type="PROSITE" id="PS50203">
    <property type="entry name" value="CALPAIN_CAT"/>
    <property type="match status" value="1"/>
</dbReference>
<comment type="similarity">
    <text evidence="1">Belongs to the peptidase C2 family.</text>
</comment>
<proteinExistence type="inferred from homology"/>
<dbReference type="SMART" id="SM00230">
    <property type="entry name" value="CysPc"/>
    <property type="match status" value="1"/>
</dbReference>
<dbReference type="InterPro" id="IPR022684">
    <property type="entry name" value="Calpain_cysteine_protease"/>
</dbReference>
<dbReference type="GO" id="GO:0004198">
    <property type="term" value="F:calcium-dependent cysteine-type endopeptidase activity"/>
    <property type="evidence" value="ECO:0007669"/>
    <property type="project" value="InterPro"/>
</dbReference>
<reference evidence="7 8" key="1">
    <citation type="submission" date="2015-11" db="EMBL/GenBank/DDBJ databases">
        <title>Genomic analysis of 38 Legionella species identifies large and diverse effector repertoires.</title>
        <authorList>
            <person name="Burstein D."/>
            <person name="Amaro F."/>
            <person name="Zusman T."/>
            <person name="Lifshitz Z."/>
            <person name="Cohen O."/>
            <person name="Gilbert J.A."/>
            <person name="Pupko T."/>
            <person name="Shuman H.A."/>
            <person name="Segal G."/>
        </authorList>
    </citation>
    <scope>NUCLEOTIDE SEQUENCE [LARGE SCALE GENOMIC DNA]</scope>
    <source>
        <strain evidence="7 8">SE-32A-C8</strain>
    </source>
</reference>
<dbReference type="InterPro" id="IPR001300">
    <property type="entry name" value="Peptidase_C2_calpain_cat"/>
</dbReference>
<dbReference type="RefSeq" id="WP_058526815.1">
    <property type="nucleotide sequence ID" value="NZ_CAAAHY010000034.1"/>
</dbReference>
<feature type="domain" description="Calpain catalytic" evidence="6">
    <location>
        <begin position="40"/>
        <end position="393"/>
    </location>
</feature>
<dbReference type="STRING" id="448.Lery_1699"/>
<dbReference type="SUPFAM" id="SSF54001">
    <property type="entry name" value="Cysteine proteinases"/>
    <property type="match status" value="1"/>
</dbReference>
<dbReference type="GO" id="GO:0006508">
    <property type="term" value="P:proteolysis"/>
    <property type="evidence" value="ECO:0007669"/>
    <property type="project" value="UniProtKB-KW"/>
</dbReference>
<accession>A0A0W0TQD7</accession>
<feature type="active site" evidence="5">
    <location>
        <position position="335"/>
    </location>
</feature>
<keyword evidence="2 5" id="KW-0645">Protease</keyword>
<keyword evidence="3 5" id="KW-0378">Hydrolase</keyword>
<dbReference type="InterPro" id="IPR038765">
    <property type="entry name" value="Papain-like_cys_pep_sf"/>
</dbReference>
<feature type="active site" evidence="5">
    <location>
        <position position="313"/>
    </location>
</feature>
<dbReference type="PATRIC" id="fig|448.7.peg.1771"/>
<gene>
    <name evidence="7" type="ORF">Lery_1699</name>
</gene>
<evidence type="ECO:0000256" key="5">
    <source>
        <dbReference type="PROSITE-ProRule" id="PRU00239"/>
    </source>
</evidence>
<evidence type="ECO:0000313" key="7">
    <source>
        <dbReference type="EMBL" id="KTC97860.1"/>
    </source>
</evidence>
<dbReference type="Gene3D" id="3.90.70.10">
    <property type="entry name" value="Cysteine proteinases"/>
    <property type="match status" value="1"/>
</dbReference>
<evidence type="ECO:0000256" key="1">
    <source>
        <dbReference type="ARBA" id="ARBA00007623"/>
    </source>
</evidence>
<name>A0A0W0TQD7_LEGER</name>
<dbReference type="Proteomes" id="UP000054773">
    <property type="component" value="Unassembled WGS sequence"/>
</dbReference>
<keyword evidence="8" id="KW-1185">Reference proteome</keyword>
<evidence type="ECO:0000259" key="6">
    <source>
        <dbReference type="PROSITE" id="PS50203"/>
    </source>
</evidence>
<evidence type="ECO:0000256" key="2">
    <source>
        <dbReference type="ARBA" id="ARBA00022670"/>
    </source>
</evidence>
<evidence type="ECO:0000256" key="3">
    <source>
        <dbReference type="ARBA" id="ARBA00022801"/>
    </source>
</evidence>
<dbReference type="EMBL" id="LNYA01000024">
    <property type="protein sequence ID" value="KTC97860.1"/>
    <property type="molecule type" value="Genomic_DNA"/>
</dbReference>
<dbReference type="AlphaFoldDB" id="A0A0W0TQD7"/>
<evidence type="ECO:0000256" key="4">
    <source>
        <dbReference type="ARBA" id="ARBA00022807"/>
    </source>
</evidence>
<feature type="active site" evidence="5">
    <location>
        <position position="51"/>
    </location>
</feature>
<dbReference type="OrthoDB" id="5647824at2"/>
<sequence length="415" mass="47035">MPHIREIQSSVNNPVGELGCFAITHTPYEGALFPDTLKLSDIEQGGRTGDCYFLSVLCAILALPDGEKLIRQQMIEKDGQIHVLFFRHEQPEWVVIEKSLPKSTGLLSSGPVWVRFLEKAYVVLNGGNYNVLSSGDCRKVLRAFLGDTAMAIATSLQSRKPLAELYQSAIEGCSGKDVYALIFLLRPYDAKTSIDNINEHVFNGNKTQLKAWLDWIARNRDKWQQLLNKQPILYEETLIDFLEKEKRTSDNPPVEAINAVKTWLVNRRILPCKAHYSQDELGLYDELKQALENQNPVVASPGSNPPSGIIMEHTYAVLSVRESQLSHRKFVTLRNPYAENRSWLFKLFLAGGRQAREWQDPKTGTIELRIDKTQQSTFEMELHDFAHAFLHIDKGQSLKTAYELQATNALMAYGI</sequence>